<accession>A0AA42KR48</accession>
<organism evidence="1 2">
    <name type="scientific">Brucella intermedia GD04153</name>
    <dbReference type="NCBI Taxonomy" id="2975438"/>
    <lineage>
        <taxon>Bacteria</taxon>
        <taxon>Pseudomonadati</taxon>
        <taxon>Pseudomonadota</taxon>
        <taxon>Alphaproteobacteria</taxon>
        <taxon>Hyphomicrobiales</taxon>
        <taxon>Brucellaceae</taxon>
        <taxon>Brucella/Ochrobactrum group</taxon>
        <taxon>Brucella</taxon>
    </lineage>
</organism>
<dbReference type="AlphaFoldDB" id="A0AA42KR48"/>
<dbReference type="EMBL" id="JAODYY010000039">
    <property type="protein sequence ID" value="MDH0127181.1"/>
    <property type="molecule type" value="Genomic_DNA"/>
</dbReference>
<evidence type="ECO:0000313" key="2">
    <source>
        <dbReference type="Proteomes" id="UP001158087"/>
    </source>
</evidence>
<gene>
    <name evidence="1" type="ORF">N7376_24800</name>
</gene>
<dbReference type="Proteomes" id="UP001158087">
    <property type="component" value="Unassembled WGS sequence"/>
</dbReference>
<protein>
    <submittedName>
        <fullName evidence="1">Uncharacterized protein</fullName>
    </submittedName>
</protein>
<proteinExistence type="predicted"/>
<name>A0AA42KR48_9HYPH</name>
<feature type="non-terminal residue" evidence="1">
    <location>
        <position position="87"/>
    </location>
</feature>
<reference evidence="1" key="1">
    <citation type="submission" date="2022-09" db="EMBL/GenBank/DDBJ databases">
        <title>Intensive care unit water sources are persistently colonized with multi-drug resistant bacteria and are the site of extensive horizontal gene transfer of antibiotic resistance genes.</title>
        <authorList>
            <person name="Diorio-Toth L."/>
        </authorList>
    </citation>
    <scope>NUCLEOTIDE SEQUENCE</scope>
    <source>
        <strain evidence="1">GD04153</strain>
    </source>
</reference>
<comment type="caution">
    <text evidence="1">The sequence shown here is derived from an EMBL/GenBank/DDBJ whole genome shotgun (WGS) entry which is preliminary data.</text>
</comment>
<evidence type="ECO:0000313" key="1">
    <source>
        <dbReference type="EMBL" id="MDH0127181.1"/>
    </source>
</evidence>
<sequence>MRVSCTNETLGDCKRYGFMITAYCNGCHHSKRLDIDTLIEKLGPYHGALKKDLAHKLRCSKCGAKKVQLLSSHISTYRMSGKGEYPG</sequence>